<evidence type="ECO:0000256" key="1">
    <source>
        <dbReference type="SAM" id="MobiDB-lite"/>
    </source>
</evidence>
<dbReference type="OrthoDB" id="5418632at2759"/>
<evidence type="ECO:0000313" key="2">
    <source>
        <dbReference type="EMBL" id="KAF1912811.1"/>
    </source>
</evidence>
<feature type="compositionally biased region" description="Polar residues" evidence="1">
    <location>
        <begin position="77"/>
        <end position="86"/>
    </location>
</feature>
<feature type="region of interest" description="Disordered" evidence="1">
    <location>
        <begin position="28"/>
        <end position="50"/>
    </location>
</feature>
<name>A0A6A5QB20_AMPQU</name>
<dbReference type="EMBL" id="ML979139">
    <property type="protein sequence ID" value="KAF1912811.1"/>
    <property type="molecule type" value="Genomic_DNA"/>
</dbReference>
<gene>
    <name evidence="2" type="ORF">BDU57DRAFT_521369</name>
</gene>
<proteinExistence type="predicted"/>
<organism evidence="2 3">
    <name type="scientific">Ampelomyces quisqualis</name>
    <name type="common">Powdery mildew agent</name>
    <dbReference type="NCBI Taxonomy" id="50730"/>
    <lineage>
        <taxon>Eukaryota</taxon>
        <taxon>Fungi</taxon>
        <taxon>Dikarya</taxon>
        <taxon>Ascomycota</taxon>
        <taxon>Pezizomycotina</taxon>
        <taxon>Dothideomycetes</taxon>
        <taxon>Pleosporomycetidae</taxon>
        <taxon>Pleosporales</taxon>
        <taxon>Pleosporineae</taxon>
        <taxon>Phaeosphaeriaceae</taxon>
        <taxon>Ampelomyces</taxon>
    </lineage>
</organism>
<feature type="compositionally biased region" description="Basic and acidic residues" evidence="1">
    <location>
        <begin position="118"/>
        <end position="133"/>
    </location>
</feature>
<dbReference type="Proteomes" id="UP000800096">
    <property type="component" value="Unassembled WGS sequence"/>
</dbReference>
<reference evidence="2" key="1">
    <citation type="journal article" date="2020" name="Stud. Mycol.">
        <title>101 Dothideomycetes genomes: a test case for predicting lifestyles and emergence of pathogens.</title>
        <authorList>
            <person name="Haridas S."/>
            <person name="Albert R."/>
            <person name="Binder M."/>
            <person name="Bloem J."/>
            <person name="Labutti K."/>
            <person name="Salamov A."/>
            <person name="Andreopoulos B."/>
            <person name="Baker S."/>
            <person name="Barry K."/>
            <person name="Bills G."/>
            <person name="Bluhm B."/>
            <person name="Cannon C."/>
            <person name="Castanera R."/>
            <person name="Culley D."/>
            <person name="Daum C."/>
            <person name="Ezra D."/>
            <person name="Gonzalez J."/>
            <person name="Henrissat B."/>
            <person name="Kuo A."/>
            <person name="Liang C."/>
            <person name="Lipzen A."/>
            <person name="Lutzoni F."/>
            <person name="Magnuson J."/>
            <person name="Mondo S."/>
            <person name="Nolan M."/>
            <person name="Ohm R."/>
            <person name="Pangilinan J."/>
            <person name="Park H.-J."/>
            <person name="Ramirez L."/>
            <person name="Alfaro M."/>
            <person name="Sun H."/>
            <person name="Tritt A."/>
            <person name="Yoshinaga Y."/>
            <person name="Zwiers L.-H."/>
            <person name="Turgeon B."/>
            <person name="Goodwin S."/>
            <person name="Spatafora J."/>
            <person name="Crous P."/>
            <person name="Grigoriev I."/>
        </authorList>
    </citation>
    <scope>NUCLEOTIDE SEQUENCE</scope>
    <source>
        <strain evidence="2">HMLAC05119</strain>
    </source>
</reference>
<protein>
    <submittedName>
        <fullName evidence="2">Uncharacterized protein</fullName>
    </submittedName>
</protein>
<accession>A0A6A5QB20</accession>
<feature type="compositionally biased region" description="Low complexity" evidence="1">
    <location>
        <begin position="63"/>
        <end position="74"/>
    </location>
</feature>
<sequence length="149" mass="16023">MSSYEESICDGPAHKGDAKDLIAINLVSSRQSTTKSRPERITVPTPPRLTTTAAIGAAAIYYTTSSSSSEASPAPSQPTQTVQDKSAYNRDEAPKPVEDRHGDTVEKHGIAARKNQNKVREGKFSGQEFDNHVQAHTPGSPGGDFEKRS</sequence>
<feature type="region of interest" description="Disordered" evidence="1">
    <location>
        <begin position="63"/>
        <end position="149"/>
    </location>
</feature>
<evidence type="ECO:0000313" key="3">
    <source>
        <dbReference type="Proteomes" id="UP000800096"/>
    </source>
</evidence>
<dbReference type="AlphaFoldDB" id="A0A6A5QB20"/>
<keyword evidence="3" id="KW-1185">Reference proteome</keyword>
<feature type="compositionally biased region" description="Basic and acidic residues" evidence="1">
    <location>
        <begin position="87"/>
        <end position="109"/>
    </location>
</feature>